<accession>A0A0U4IV82</accession>
<dbReference type="RefSeq" id="YP_009594321.1">
    <property type="nucleotide sequence ID" value="NC_041875.1"/>
</dbReference>
<keyword evidence="2" id="KW-1185">Reference proteome</keyword>
<evidence type="ECO:0000313" key="2">
    <source>
        <dbReference type="Proteomes" id="UP000224503"/>
    </source>
</evidence>
<name>A0A0U4IV82_9CAUD</name>
<proteinExistence type="predicted"/>
<sequence>MAKKNADNDAVAALLAKYGVSQTEFETMPDAEEKKDSPERVAFRGEGVLYALEFPLSPRITKVCKECRDPFLSYYKAVAYCSQECTIRALRTHFGINWKPNRELKKERWETRGEPRLIPLKALQAMKAIVAQAEADLGFELVLPEIQPFVPKETYFSQQDTSYSSEADFQIRENPEPLDVSLQSLAVFSEAPLLASSDKIETSVPVKSDEKLAASLSLEDLFADL</sequence>
<protein>
    <submittedName>
        <fullName evidence="1">Uncharacterized protein</fullName>
    </submittedName>
</protein>
<organism evidence="1 2">
    <name type="scientific">Arthrobacter phage Jasmine</name>
    <dbReference type="NCBI Taxonomy" id="1772302"/>
    <lineage>
        <taxon>Viruses</taxon>
        <taxon>Duplodnaviria</taxon>
        <taxon>Heunggongvirae</taxon>
        <taxon>Uroviricota</taxon>
        <taxon>Caudoviricetes</taxon>
        <taxon>Jasminevirus</taxon>
        <taxon>Jasminevirus jasmine</taxon>
    </lineage>
</organism>
<reference evidence="1 2" key="1">
    <citation type="submission" date="2015-11" db="EMBL/GenBank/DDBJ databases">
        <authorList>
            <person name="Ott C."/>
            <person name="Guerrero C.A."/>
            <person name="Bradley K.W."/>
            <person name="Asai D.J."/>
            <person name="Bowman C.A."/>
            <person name="Russell D.A."/>
            <person name="Pope W.H."/>
            <person name="Jacobs-Sera D."/>
            <person name="Hendrix R.W."/>
            <person name="Hatfull G.F."/>
        </authorList>
    </citation>
    <scope>NUCLEOTIDE SEQUENCE [LARGE SCALE GENOMIC DNA]</scope>
</reference>
<dbReference type="OrthoDB" id="30172at10239"/>
<dbReference type="Proteomes" id="UP000224503">
    <property type="component" value="Segment"/>
</dbReference>
<gene>
    <name evidence="1" type="primary">33</name>
    <name evidence="1" type="ORF">JASMINE_33</name>
</gene>
<evidence type="ECO:0000313" key="1">
    <source>
        <dbReference type="EMBL" id="ALY09303.1"/>
    </source>
</evidence>
<dbReference type="KEGG" id="vg:40069867"/>
<dbReference type="GeneID" id="40069867"/>
<dbReference type="EMBL" id="KU160650">
    <property type="protein sequence ID" value="ALY09303.1"/>
    <property type="molecule type" value="Genomic_DNA"/>
</dbReference>